<keyword evidence="3" id="KW-1185">Reference proteome</keyword>
<comment type="caution">
    <text evidence="2">The sequence shown here is derived from an EMBL/GenBank/DDBJ whole genome shotgun (WGS) entry which is preliminary data.</text>
</comment>
<accession>A0A8J6E7V7</accession>
<organism evidence="2 3">
    <name type="scientific">Eleutherodactylus coqui</name>
    <name type="common">Puerto Rican coqui</name>
    <dbReference type="NCBI Taxonomy" id="57060"/>
    <lineage>
        <taxon>Eukaryota</taxon>
        <taxon>Metazoa</taxon>
        <taxon>Chordata</taxon>
        <taxon>Craniata</taxon>
        <taxon>Vertebrata</taxon>
        <taxon>Euteleostomi</taxon>
        <taxon>Amphibia</taxon>
        <taxon>Batrachia</taxon>
        <taxon>Anura</taxon>
        <taxon>Neobatrachia</taxon>
        <taxon>Hyloidea</taxon>
        <taxon>Eleutherodactylidae</taxon>
        <taxon>Eleutherodactylinae</taxon>
        <taxon>Eleutherodactylus</taxon>
        <taxon>Eleutherodactylus</taxon>
    </lineage>
</organism>
<evidence type="ECO:0000313" key="3">
    <source>
        <dbReference type="Proteomes" id="UP000770717"/>
    </source>
</evidence>
<evidence type="ECO:0000313" key="2">
    <source>
        <dbReference type="EMBL" id="KAG9463122.1"/>
    </source>
</evidence>
<feature type="compositionally biased region" description="Basic and acidic residues" evidence="1">
    <location>
        <begin position="1"/>
        <end position="27"/>
    </location>
</feature>
<dbReference type="AlphaFoldDB" id="A0A8J6E7V7"/>
<reference evidence="2" key="1">
    <citation type="thesis" date="2020" institute="ProQuest LLC" country="789 East Eisenhower Parkway, Ann Arbor, MI, USA">
        <title>Comparative Genomics and Chromosome Evolution.</title>
        <authorList>
            <person name="Mudd A.B."/>
        </authorList>
    </citation>
    <scope>NUCLEOTIDE SEQUENCE</scope>
    <source>
        <strain evidence="2">HN-11 Male</strain>
        <tissue evidence="2">Kidney and liver</tissue>
    </source>
</reference>
<evidence type="ECO:0000256" key="1">
    <source>
        <dbReference type="SAM" id="MobiDB-lite"/>
    </source>
</evidence>
<name>A0A8J6E7V7_ELECQ</name>
<dbReference type="EMBL" id="WNTK01007956">
    <property type="protein sequence ID" value="KAG9463122.1"/>
    <property type="molecule type" value="Genomic_DNA"/>
</dbReference>
<sequence>MAASKDGEMEQMDGHSEENGHPPRADQSDLPDVTEEFLDSQSSLQTTVGVNSYTNIQKIKFHKWSS</sequence>
<proteinExistence type="predicted"/>
<gene>
    <name evidence="2" type="ORF">GDO78_022358</name>
</gene>
<protein>
    <submittedName>
        <fullName evidence="2">Uncharacterized protein</fullName>
    </submittedName>
</protein>
<dbReference type="Proteomes" id="UP000770717">
    <property type="component" value="Unassembled WGS sequence"/>
</dbReference>
<feature type="region of interest" description="Disordered" evidence="1">
    <location>
        <begin position="1"/>
        <end position="42"/>
    </location>
</feature>